<dbReference type="InterPro" id="IPR029063">
    <property type="entry name" value="SAM-dependent_MTases_sf"/>
</dbReference>
<dbReference type="SUPFAM" id="SSF53335">
    <property type="entry name" value="S-adenosyl-L-methionine-dependent methyltransferases"/>
    <property type="match status" value="1"/>
</dbReference>
<keyword evidence="5" id="KW-1185">Reference proteome</keyword>
<keyword evidence="2 4" id="KW-0808">Transferase</keyword>
<evidence type="ECO:0000256" key="1">
    <source>
        <dbReference type="ARBA" id="ARBA00022603"/>
    </source>
</evidence>
<dbReference type="PANTHER" id="PTHR30481">
    <property type="entry name" value="DNA ADENINE METHYLASE"/>
    <property type="match status" value="1"/>
</dbReference>
<dbReference type="Pfam" id="PF02086">
    <property type="entry name" value="MethyltransfD12"/>
    <property type="match status" value="1"/>
</dbReference>
<accession>A0A1G6W4V1</accession>
<gene>
    <name evidence="4" type="ORF">SAMN05421720_1011</name>
</gene>
<dbReference type="GO" id="GO:0032259">
    <property type="term" value="P:methylation"/>
    <property type="evidence" value="ECO:0007669"/>
    <property type="project" value="UniProtKB-KW"/>
</dbReference>
<dbReference type="InterPro" id="IPR012327">
    <property type="entry name" value="MeTrfase_D12"/>
</dbReference>
<dbReference type="GO" id="GO:0009307">
    <property type="term" value="P:DNA restriction-modification system"/>
    <property type="evidence" value="ECO:0007669"/>
    <property type="project" value="InterPro"/>
</dbReference>
<dbReference type="GO" id="GO:0043565">
    <property type="term" value="F:sequence-specific DNA binding"/>
    <property type="evidence" value="ECO:0007669"/>
    <property type="project" value="TreeGrafter"/>
</dbReference>
<sequence>MRNKRPSHISIGVDIDPKVIQAANVWDIPGLMLHNTDALDFLADYPFKGRELVYVDPPYIAATKKNRRYYRYEYTDEDHCRLLDVLLKLNSRIMISGYSSALYDQALQGWEVKELINISHAGPRRERIWANFKFSPDLHDYAPIGGSFRERERIRRKASRWANKLARLPELERRAVLAALIQSSDIEPAFVERLLVDRSRGVAS</sequence>
<keyword evidence="1 4" id="KW-0489">Methyltransferase</keyword>
<dbReference type="STRING" id="69960.SAMN05421720_1011"/>
<dbReference type="Gene3D" id="3.40.50.150">
    <property type="entry name" value="Vaccinia Virus protein VP39"/>
    <property type="match status" value="1"/>
</dbReference>
<dbReference type="GO" id="GO:0009007">
    <property type="term" value="F:site-specific DNA-methyltransferase (adenine-specific) activity"/>
    <property type="evidence" value="ECO:0007669"/>
    <property type="project" value="UniProtKB-EC"/>
</dbReference>
<evidence type="ECO:0000313" key="5">
    <source>
        <dbReference type="Proteomes" id="UP000199412"/>
    </source>
</evidence>
<protein>
    <submittedName>
        <fullName evidence="4">D12 class N6 adenine-specific DNA methyltransferase</fullName>
    </submittedName>
</protein>
<reference evidence="5" key="1">
    <citation type="submission" date="2016-10" db="EMBL/GenBank/DDBJ databases">
        <authorList>
            <person name="Varghese N."/>
            <person name="Submissions S."/>
        </authorList>
    </citation>
    <scope>NUCLEOTIDE SEQUENCE [LARGE SCALE GENOMIC DNA]</scope>
    <source>
        <strain evidence="5">ATCC 700224</strain>
    </source>
</reference>
<evidence type="ECO:0000313" key="4">
    <source>
        <dbReference type="EMBL" id="SDD60056.1"/>
    </source>
</evidence>
<keyword evidence="3" id="KW-0949">S-adenosyl-L-methionine</keyword>
<dbReference type="GO" id="GO:1904047">
    <property type="term" value="F:S-adenosyl-L-methionine binding"/>
    <property type="evidence" value="ECO:0007669"/>
    <property type="project" value="TreeGrafter"/>
</dbReference>
<dbReference type="AlphaFoldDB" id="A0A1G6W4V1"/>
<proteinExistence type="predicted"/>
<dbReference type="GO" id="GO:0006298">
    <property type="term" value="P:mismatch repair"/>
    <property type="evidence" value="ECO:0007669"/>
    <property type="project" value="TreeGrafter"/>
</dbReference>
<dbReference type="Proteomes" id="UP000199412">
    <property type="component" value="Unassembled WGS sequence"/>
</dbReference>
<organism evidence="4 5">
    <name type="scientific">Rhodospira trueperi</name>
    <dbReference type="NCBI Taxonomy" id="69960"/>
    <lineage>
        <taxon>Bacteria</taxon>
        <taxon>Pseudomonadati</taxon>
        <taxon>Pseudomonadota</taxon>
        <taxon>Alphaproteobacteria</taxon>
        <taxon>Rhodospirillales</taxon>
        <taxon>Rhodospirillaceae</taxon>
        <taxon>Rhodospira</taxon>
    </lineage>
</organism>
<evidence type="ECO:0000256" key="2">
    <source>
        <dbReference type="ARBA" id="ARBA00022679"/>
    </source>
</evidence>
<evidence type="ECO:0000256" key="3">
    <source>
        <dbReference type="ARBA" id="ARBA00022691"/>
    </source>
</evidence>
<name>A0A1G6W4V1_9PROT</name>
<dbReference type="EMBL" id="FNAP01000001">
    <property type="protein sequence ID" value="SDD60056.1"/>
    <property type="molecule type" value="Genomic_DNA"/>
</dbReference>